<keyword evidence="2" id="KW-1185">Reference proteome</keyword>
<proteinExistence type="predicted"/>
<comment type="caution">
    <text evidence="1">The sequence shown here is derived from an EMBL/GenBank/DDBJ whole genome shotgun (WGS) entry which is preliminary data.</text>
</comment>
<sequence length="164" mass="17717">MNDVSETVYATATTGKVQRPGLIARGGSILLRLAWKLFMLPFSITASIVRLITGSVQLGFWVAAGVLSYSLRVIGLSNSGRHRLFEGPASPEEMLAELHSVLEEGTSALVAARLDSKENRKNTQSEEQDAAYPPAHEADQVCYDPKTDFASNISNVETVHVISG</sequence>
<accession>A0ACB9AV32</accession>
<dbReference type="EMBL" id="CM042041">
    <property type="protein sequence ID" value="KAI3713490.1"/>
    <property type="molecule type" value="Genomic_DNA"/>
</dbReference>
<name>A0ACB9AV32_9ASTR</name>
<protein>
    <submittedName>
        <fullName evidence="1">Uncharacterized protein</fullName>
    </submittedName>
</protein>
<dbReference type="Proteomes" id="UP001056120">
    <property type="component" value="Linkage Group LG24"/>
</dbReference>
<evidence type="ECO:0000313" key="2">
    <source>
        <dbReference type="Proteomes" id="UP001056120"/>
    </source>
</evidence>
<evidence type="ECO:0000313" key="1">
    <source>
        <dbReference type="EMBL" id="KAI3713490.1"/>
    </source>
</evidence>
<gene>
    <name evidence="1" type="ORF">L1987_72068</name>
</gene>
<organism evidence="1 2">
    <name type="scientific">Smallanthus sonchifolius</name>
    <dbReference type="NCBI Taxonomy" id="185202"/>
    <lineage>
        <taxon>Eukaryota</taxon>
        <taxon>Viridiplantae</taxon>
        <taxon>Streptophyta</taxon>
        <taxon>Embryophyta</taxon>
        <taxon>Tracheophyta</taxon>
        <taxon>Spermatophyta</taxon>
        <taxon>Magnoliopsida</taxon>
        <taxon>eudicotyledons</taxon>
        <taxon>Gunneridae</taxon>
        <taxon>Pentapetalae</taxon>
        <taxon>asterids</taxon>
        <taxon>campanulids</taxon>
        <taxon>Asterales</taxon>
        <taxon>Asteraceae</taxon>
        <taxon>Asteroideae</taxon>
        <taxon>Heliantheae alliance</taxon>
        <taxon>Millerieae</taxon>
        <taxon>Smallanthus</taxon>
    </lineage>
</organism>
<reference evidence="1 2" key="2">
    <citation type="journal article" date="2022" name="Mol. Ecol. Resour.">
        <title>The genomes of chicory, endive, great burdock and yacon provide insights into Asteraceae paleo-polyploidization history and plant inulin production.</title>
        <authorList>
            <person name="Fan W."/>
            <person name="Wang S."/>
            <person name="Wang H."/>
            <person name="Wang A."/>
            <person name="Jiang F."/>
            <person name="Liu H."/>
            <person name="Zhao H."/>
            <person name="Xu D."/>
            <person name="Zhang Y."/>
        </authorList>
    </citation>
    <scope>NUCLEOTIDE SEQUENCE [LARGE SCALE GENOMIC DNA]</scope>
    <source>
        <strain evidence="2">cv. Yunnan</strain>
        <tissue evidence="1">Leaves</tissue>
    </source>
</reference>
<reference evidence="2" key="1">
    <citation type="journal article" date="2022" name="Mol. Ecol. Resour.">
        <title>The genomes of chicory, endive, great burdock and yacon provide insights into Asteraceae palaeo-polyploidization history and plant inulin production.</title>
        <authorList>
            <person name="Fan W."/>
            <person name="Wang S."/>
            <person name="Wang H."/>
            <person name="Wang A."/>
            <person name="Jiang F."/>
            <person name="Liu H."/>
            <person name="Zhao H."/>
            <person name="Xu D."/>
            <person name="Zhang Y."/>
        </authorList>
    </citation>
    <scope>NUCLEOTIDE SEQUENCE [LARGE SCALE GENOMIC DNA]</scope>
    <source>
        <strain evidence="2">cv. Yunnan</strain>
    </source>
</reference>